<gene>
    <name evidence="1" type="ORF">N7458_005976</name>
</gene>
<reference evidence="1" key="1">
    <citation type="submission" date="2022-12" db="EMBL/GenBank/DDBJ databases">
        <authorList>
            <person name="Petersen C."/>
        </authorList>
    </citation>
    <scope>NUCLEOTIDE SEQUENCE</scope>
    <source>
        <strain evidence="1">IBT 16125</strain>
    </source>
</reference>
<keyword evidence="2" id="KW-1185">Reference proteome</keyword>
<dbReference type="RefSeq" id="XP_056765062.1">
    <property type="nucleotide sequence ID" value="XM_056909358.1"/>
</dbReference>
<reference evidence="1" key="2">
    <citation type="journal article" date="2023" name="IMA Fungus">
        <title>Comparative genomic study of the Penicillium genus elucidates a diverse pangenome and 15 lateral gene transfer events.</title>
        <authorList>
            <person name="Petersen C."/>
            <person name="Sorensen T."/>
            <person name="Nielsen M.R."/>
            <person name="Sondergaard T.E."/>
            <person name="Sorensen J.L."/>
            <person name="Fitzpatrick D.A."/>
            <person name="Frisvad J.C."/>
            <person name="Nielsen K.L."/>
        </authorList>
    </citation>
    <scope>NUCLEOTIDE SEQUENCE</scope>
    <source>
        <strain evidence="1">IBT 16125</strain>
    </source>
</reference>
<evidence type="ECO:0000313" key="1">
    <source>
        <dbReference type="EMBL" id="KAJ5449527.1"/>
    </source>
</evidence>
<name>A0AAD6C4M8_9EURO</name>
<sequence>MESCPHRAPACCTRPGHGQATSAVQADGDHWLCILDSIKDEIFEIAHGEGHLGFHRAWHKMRGFVVHRGAKKFRTSIDQCDECREISVPNHKHYVNLSKL</sequence>
<proteinExistence type="predicted"/>
<dbReference type="AlphaFoldDB" id="A0AAD6C4M8"/>
<accession>A0AAD6C4M8</accession>
<dbReference type="GeneID" id="81599601"/>
<dbReference type="EMBL" id="JAPVEA010000006">
    <property type="protein sequence ID" value="KAJ5449527.1"/>
    <property type="molecule type" value="Genomic_DNA"/>
</dbReference>
<dbReference type="Proteomes" id="UP001213681">
    <property type="component" value="Unassembled WGS sequence"/>
</dbReference>
<comment type="caution">
    <text evidence="1">The sequence shown here is derived from an EMBL/GenBank/DDBJ whole genome shotgun (WGS) entry which is preliminary data.</text>
</comment>
<organism evidence="1 2">
    <name type="scientific">Penicillium daleae</name>
    <dbReference type="NCBI Taxonomy" id="63821"/>
    <lineage>
        <taxon>Eukaryota</taxon>
        <taxon>Fungi</taxon>
        <taxon>Dikarya</taxon>
        <taxon>Ascomycota</taxon>
        <taxon>Pezizomycotina</taxon>
        <taxon>Eurotiomycetes</taxon>
        <taxon>Eurotiomycetidae</taxon>
        <taxon>Eurotiales</taxon>
        <taxon>Aspergillaceae</taxon>
        <taxon>Penicillium</taxon>
    </lineage>
</organism>
<protein>
    <submittedName>
        <fullName evidence="1">Uncharacterized protein</fullName>
    </submittedName>
</protein>
<evidence type="ECO:0000313" key="2">
    <source>
        <dbReference type="Proteomes" id="UP001213681"/>
    </source>
</evidence>